<evidence type="ECO:0000313" key="3">
    <source>
        <dbReference type="EMBL" id="KRN22711.1"/>
    </source>
</evidence>
<sequence>MFMKKGLLASALVLPILAMGMGSGTGVLAAETTGPSNPEITKTSKASVVVTPGKLELVAVPDLNFTKVSVSDIATKPYTDSRLASTRFSRVLLNDFRGDSKGWKLSAKLGNLNSGKNKINSAQMMLTLGQTGNKTMPGQLGGYTWLRAGGNSATLLATSDKSSGSGLGNYKINTTDLRIDQQEDIQAGAYTGTMTWTLASTGR</sequence>
<feature type="domain" description="WxL" evidence="2">
    <location>
        <begin position="34"/>
        <end position="201"/>
    </location>
</feature>
<dbReference type="STRING" id="1423730.FC75_GL001760"/>
<accession>A0A0R2FB82</accession>
<dbReference type="PATRIC" id="fig|1423730.4.peg.1836"/>
<gene>
    <name evidence="3" type="ORF">FC75_GL001760</name>
</gene>
<name>A0A0R2FB82_9LACO</name>
<dbReference type="EMBL" id="AYZJ01000030">
    <property type="protein sequence ID" value="KRN22711.1"/>
    <property type="molecule type" value="Genomic_DNA"/>
</dbReference>
<proteinExistence type="predicted"/>
<keyword evidence="4" id="KW-1185">Reference proteome</keyword>
<dbReference type="Pfam" id="PF13731">
    <property type="entry name" value="WxL"/>
    <property type="match status" value="1"/>
</dbReference>
<comment type="caution">
    <text evidence="3">The sequence shown here is derived from an EMBL/GenBank/DDBJ whole genome shotgun (WGS) entry which is preliminary data.</text>
</comment>
<evidence type="ECO:0000313" key="4">
    <source>
        <dbReference type="Proteomes" id="UP000050865"/>
    </source>
</evidence>
<protein>
    <recommendedName>
        <fullName evidence="2">WxL domain-containing protein</fullName>
    </recommendedName>
</protein>
<keyword evidence="1" id="KW-0732">Signal</keyword>
<reference evidence="3 4" key="1">
    <citation type="journal article" date="2015" name="Genome Announc.">
        <title>Expanding the biotechnology potential of lactobacilli through comparative genomics of 213 strains and associated genera.</title>
        <authorList>
            <person name="Sun Z."/>
            <person name="Harris H.M."/>
            <person name="McCann A."/>
            <person name="Guo C."/>
            <person name="Argimon S."/>
            <person name="Zhang W."/>
            <person name="Yang X."/>
            <person name="Jeffery I.B."/>
            <person name="Cooney J.C."/>
            <person name="Kagawa T.F."/>
            <person name="Liu W."/>
            <person name="Song Y."/>
            <person name="Salvetti E."/>
            <person name="Wrobel A."/>
            <person name="Rasinkangas P."/>
            <person name="Parkhill J."/>
            <person name="Rea M.C."/>
            <person name="O'Sullivan O."/>
            <person name="Ritari J."/>
            <person name="Douillard F.P."/>
            <person name="Paul Ross R."/>
            <person name="Yang R."/>
            <person name="Briner A.E."/>
            <person name="Felis G.E."/>
            <person name="de Vos W.M."/>
            <person name="Barrangou R."/>
            <person name="Klaenhammer T.R."/>
            <person name="Caufield P.W."/>
            <person name="Cui Y."/>
            <person name="Zhang H."/>
            <person name="O'Toole P.W."/>
        </authorList>
    </citation>
    <scope>NUCLEOTIDE SEQUENCE [LARGE SCALE GENOMIC DNA]</scope>
    <source>
        <strain evidence="3 4">DSM 22697</strain>
    </source>
</reference>
<evidence type="ECO:0000259" key="2">
    <source>
        <dbReference type="Pfam" id="PF13731"/>
    </source>
</evidence>
<dbReference type="Proteomes" id="UP000050865">
    <property type="component" value="Unassembled WGS sequence"/>
</dbReference>
<feature type="signal peptide" evidence="1">
    <location>
        <begin position="1"/>
        <end position="29"/>
    </location>
</feature>
<feature type="chain" id="PRO_5006416893" description="WxL domain-containing protein" evidence="1">
    <location>
        <begin position="30"/>
        <end position="203"/>
    </location>
</feature>
<organism evidence="3 4">
    <name type="scientific">Lacticaseibacillus camelliae DSM 22697 = JCM 13995</name>
    <dbReference type="NCBI Taxonomy" id="1423730"/>
    <lineage>
        <taxon>Bacteria</taxon>
        <taxon>Bacillati</taxon>
        <taxon>Bacillota</taxon>
        <taxon>Bacilli</taxon>
        <taxon>Lactobacillales</taxon>
        <taxon>Lactobacillaceae</taxon>
        <taxon>Lacticaseibacillus</taxon>
    </lineage>
</organism>
<dbReference type="InterPro" id="IPR027994">
    <property type="entry name" value="WxL_dom"/>
</dbReference>
<evidence type="ECO:0000256" key="1">
    <source>
        <dbReference type="SAM" id="SignalP"/>
    </source>
</evidence>
<dbReference type="AlphaFoldDB" id="A0A0R2FB82"/>